<dbReference type="Pfam" id="PF19054">
    <property type="entry name" value="DUF5753"/>
    <property type="match status" value="1"/>
</dbReference>
<dbReference type="SUPFAM" id="SSF47413">
    <property type="entry name" value="lambda repressor-like DNA-binding domains"/>
    <property type="match status" value="1"/>
</dbReference>
<dbReference type="Pfam" id="PF13560">
    <property type="entry name" value="HTH_31"/>
    <property type="match status" value="1"/>
</dbReference>
<dbReference type="EMBL" id="BMMK01000017">
    <property type="protein sequence ID" value="GGM63594.1"/>
    <property type="molecule type" value="Genomic_DNA"/>
</dbReference>
<protein>
    <submittedName>
        <fullName evidence="2">Transcriptional regulator</fullName>
    </submittedName>
</protein>
<dbReference type="Proteomes" id="UP000637578">
    <property type="component" value="Unassembled WGS sequence"/>
</dbReference>
<name>A0A8J3FW54_9PSEU</name>
<dbReference type="InterPro" id="IPR001387">
    <property type="entry name" value="Cro/C1-type_HTH"/>
</dbReference>
<evidence type="ECO:0000313" key="2">
    <source>
        <dbReference type="EMBL" id="GGM63594.1"/>
    </source>
</evidence>
<organism evidence="2 3">
    <name type="scientific">Longimycelium tulufanense</name>
    <dbReference type="NCBI Taxonomy" id="907463"/>
    <lineage>
        <taxon>Bacteria</taxon>
        <taxon>Bacillati</taxon>
        <taxon>Actinomycetota</taxon>
        <taxon>Actinomycetes</taxon>
        <taxon>Pseudonocardiales</taxon>
        <taxon>Pseudonocardiaceae</taxon>
        <taxon>Longimycelium</taxon>
    </lineage>
</organism>
<dbReference type="GO" id="GO:0003677">
    <property type="term" value="F:DNA binding"/>
    <property type="evidence" value="ECO:0007669"/>
    <property type="project" value="InterPro"/>
</dbReference>
<reference evidence="2" key="2">
    <citation type="submission" date="2020-09" db="EMBL/GenBank/DDBJ databases">
        <authorList>
            <person name="Sun Q."/>
            <person name="Zhou Y."/>
        </authorList>
    </citation>
    <scope>NUCLEOTIDE SEQUENCE</scope>
    <source>
        <strain evidence="2">CGMCC 4.5737</strain>
    </source>
</reference>
<proteinExistence type="predicted"/>
<gene>
    <name evidence="2" type="ORF">GCM10012275_37730</name>
</gene>
<sequence>MLKGPHMGQRRLGLDRIQVAATLRRMREEAGLSRDEAAAALDCTAAKISNLELGRTGVKTLELEKLLDLYDASGDEREALIETARAARGRRPRTPHGSLLPLRFRRAYDLETQARAVMFYSPEVIPGVLQTENYLSALLSYNGVLGHAEIERRLSLWQRRRKVLTAGSPPVYHCILGEAALYKNVGGPAVMWEQLTSLVECMREAPTAAVQILPLASGPHGFMGMTTTILRFDPPAPDVLHNDIPERDPLTDKPSEVKAALRYFGMLQDHALDQDESLSRIMEVAEEHRKQADDA</sequence>
<dbReference type="AlphaFoldDB" id="A0A8J3FW54"/>
<accession>A0A8J3FW54</accession>
<dbReference type="Gene3D" id="1.10.260.40">
    <property type="entry name" value="lambda repressor-like DNA-binding domains"/>
    <property type="match status" value="1"/>
</dbReference>
<reference evidence="2" key="1">
    <citation type="journal article" date="2014" name="Int. J. Syst. Evol. Microbiol.">
        <title>Complete genome sequence of Corynebacterium casei LMG S-19264T (=DSM 44701T), isolated from a smear-ripened cheese.</title>
        <authorList>
            <consortium name="US DOE Joint Genome Institute (JGI-PGF)"/>
            <person name="Walter F."/>
            <person name="Albersmeier A."/>
            <person name="Kalinowski J."/>
            <person name="Ruckert C."/>
        </authorList>
    </citation>
    <scope>NUCLEOTIDE SEQUENCE</scope>
    <source>
        <strain evidence="2">CGMCC 4.5737</strain>
    </source>
</reference>
<evidence type="ECO:0000259" key="1">
    <source>
        <dbReference type="PROSITE" id="PS50943"/>
    </source>
</evidence>
<dbReference type="PROSITE" id="PS50943">
    <property type="entry name" value="HTH_CROC1"/>
    <property type="match status" value="1"/>
</dbReference>
<dbReference type="SMART" id="SM00530">
    <property type="entry name" value="HTH_XRE"/>
    <property type="match status" value="1"/>
</dbReference>
<dbReference type="InterPro" id="IPR043917">
    <property type="entry name" value="DUF5753"/>
</dbReference>
<dbReference type="InterPro" id="IPR010982">
    <property type="entry name" value="Lambda_DNA-bd_dom_sf"/>
</dbReference>
<evidence type="ECO:0000313" key="3">
    <source>
        <dbReference type="Proteomes" id="UP000637578"/>
    </source>
</evidence>
<keyword evidence="3" id="KW-1185">Reference proteome</keyword>
<feature type="domain" description="HTH cro/C1-type" evidence="1">
    <location>
        <begin position="23"/>
        <end position="77"/>
    </location>
</feature>
<comment type="caution">
    <text evidence="2">The sequence shown here is derived from an EMBL/GenBank/DDBJ whole genome shotgun (WGS) entry which is preliminary data.</text>
</comment>
<dbReference type="CDD" id="cd00093">
    <property type="entry name" value="HTH_XRE"/>
    <property type="match status" value="1"/>
</dbReference>